<protein>
    <submittedName>
        <fullName evidence="4">Putative 2-nitropropane dioxygenase</fullName>
    </submittedName>
</protein>
<dbReference type="PANTHER" id="PTHR32332:SF31">
    <property type="entry name" value="2-NITROPROPANE DIOXYGENASE FAMILY, PUTATIVE (AFU_ORTHOLOGUE AFUA_2G09850)-RELATED"/>
    <property type="match status" value="1"/>
</dbReference>
<dbReference type="GO" id="GO:0018580">
    <property type="term" value="F:nitronate monooxygenase activity"/>
    <property type="evidence" value="ECO:0007669"/>
    <property type="project" value="InterPro"/>
</dbReference>
<accession>F6ERQ1</accession>
<evidence type="ECO:0000256" key="1">
    <source>
        <dbReference type="ARBA" id="ARBA00022630"/>
    </source>
</evidence>
<evidence type="ECO:0000256" key="3">
    <source>
        <dbReference type="ARBA" id="ARBA00023002"/>
    </source>
</evidence>
<dbReference type="Proteomes" id="UP000009235">
    <property type="component" value="Chromosome"/>
</dbReference>
<proteinExistence type="predicted"/>
<keyword evidence="4" id="KW-0223">Dioxygenase</keyword>
<organism evidence="4 5">
    <name type="scientific">Hoyosella subflava (strain DSM 45089 / JCM 17490 / NBRC 109087 / DQS3-9A1)</name>
    <name type="common">Amycolicicoccus subflavus</name>
    <dbReference type="NCBI Taxonomy" id="443218"/>
    <lineage>
        <taxon>Bacteria</taxon>
        <taxon>Bacillati</taxon>
        <taxon>Actinomycetota</taxon>
        <taxon>Actinomycetes</taxon>
        <taxon>Mycobacteriales</taxon>
        <taxon>Hoyosellaceae</taxon>
        <taxon>Hoyosella</taxon>
    </lineage>
</organism>
<name>F6ERQ1_HOYSD</name>
<keyword evidence="2" id="KW-0288">FMN</keyword>
<dbReference type="InterPro" id="IPR013785">
    <property type="entry name" value="Aldolase_TIM"/>
</dbReference>
<keyword evidence="1" id="KW-0285">Flavoprotein</keyword>
<dbReference type="EMBL" id="CP002786">
    <property type="protein sequence ID" value="AEF39628.1"/>
    <property type="molecule type" value="Genomic_DNA"/>
</dbReference>
<dbReference type="AlphaFoldDB" id="F6ERQ1"/>
<dbReference type="HOGENOM" id="CLU_038732_9_2_11"/>
<keyword evidence="3" id="KW-0560">Oxidoreductase</keyword>
<reference evidence="4 5" key="1">
    <citation type="journal article" date="2011" name="J. Bacteriol.">
        <title>Complete genome sequence of Amycolicicoccus subflavus DQS3-9A1T, an actinomycete isolated from crude oil-polluted soil.</title>
        <authorList>
            <person name="Cai M."/>
            <person name="Chen W.M."/>
            <person name="Nie Y."/>
            <person name="Chi C.Q."/>
            <person name="Wang Y.N."/>
            <person name="Tang Y.Q."/>
            <person name="Li G.Y."/>
            <person name="Wu X.L."/>
        </authorList>
    </citation>
    <scope>NUCLEOTIDE SEQUENCE [LARGE SCALE GENOMIC DNA]</scope>
    <source>
        <strain evidence="5">DSM 45089 / DQS3-9A1</strain>
    </source>
</reference>
<dbReference type="Pfam" id="PF03060">
    <property type="entry name" value="NMO"/>
    <property type="match status" value="1"/>
</dbReference>
<evidence type="ECO:0000256" key="2">
    <source>
        <dbReference type="ARBA" id="ARBA00022643"/>
    </source>
</evidence>
<dbReference type="SUPFAM" id="SSF51412">
    <property type="entry name" value="Inosine monophosphate dehydrogenase (IMPDH)"/>
    <property type="match status" value="1"/>
</dbReference>
<dbReference type="STRING" id="443218.AS9A_1176"/>
<evidence type="ECO:0000313" key="5">
    <source>
        <dbReference type="Proteomes" id="UP000009235"/>
    </source>
</evidence>
<dbReference type="Gene3D" id="3.20.20.70">
    <property type="entry name" value="Aldolase class I"/>
    <property type="match status" value="1"/>
</dbReference>
<dbReference type="GO" id="GO:0051213">
    <property type="term" value="F:dioxygenase activity"/>
    <property type="evidence" value="ECO:0007669"/>
    <property type="project" value="UniProtKB-KW"/>
</dbReference>
<dbReference type="KEGG" id="asd:AS9A_1176"/>
<gene>
    <name evidence="4" type="ordered locus">AS9A_1176</name>
</gene>
<dbReference type="InterPro" id="IPR004136">
    <property type="entry name" value="NMO"/>
</dbReference>
<dbReference type="CDD" id="cd04730">
    <property type="entry name" value="NPD_like"/>
    <property type="match status" value="1"/>
</dbReference>
<dbReference type="eggNOG" id="COG2070">
    <property type="taxonomic scope" value="Bacteria"/>
</dbReference>
<keyword evidence="5" id="KW-1185">Reference proteome</keyword>
<dbReference type="PANTHER" id="PTHR32332">
    <property type="entry name" value="2-NITROPROPANE DIOXYGENASE"/>
    <property type="match status" value="1"/>
</dbReference>
<evidence type="ECO:0000313" key="4">
    <source>
        <dbReference type="EMBL" id="AEF39628.1"/>
    </source>
</evidence>
<sequence length="317" mass="32523">MWYALGVLNTWLTKQLGLEIPIIGAPMGGRAGGLLAGEVSRAGGLGMLGAARYTTPEWVAAEAAIARRVGGSFGVGLMSWALDDDDALLTAALAEKPALVSLSFGDPAPYVDRAKDAGALVVSQVSTVDDMAVAEAAGVDAVVAQGTEAGGHTGRIATLTLLQEVLEATRLPVLAAGGIATGRGLAAVLAAGAHGAFVGTALLASPETTGPEYAIGRLLAARSTDTVYTDVFDKARHQPWPEQWFGRAIVNNLSDKFHGAGASEDEIADVYDPADPDSGVVYAGQAAGLVTVSRPVFEVVKNIARDAEKQLSRVCGM</sequence>